<dbReference type="eggNOG" id="COG1722">
    <property type="taxonomic scope" value="Bacteria"/>
</dbReference>
<sequence>MVAKRKKLDYESAVAELELLVEKLEQGDISLEESLKLYERGVLLTRDCQEALQTAEQKVQLLAKQNGQSTLTDFDDDTDDS</sequence>
<dbReference type="Proteomes" id="UP000009145">
    <property type="component" value="Chromosome"/>
</dbReference>
<comment type="subcellular location">
    <subcellularLocation>
        <location evidence="6">Cytoplasm</location>
    </subcellularLocation>
</comment>
<gene>
    <name evidence="6" type="primary">xseB</name>
    <name evidence="8" type="ordered locus">Q7C_676</name>
</gene>
<evidence type="ECO:0000256" key="5">
    <source>
        <dbReference type="ARBA" id="ARBA00022839"/>
    </source>
</evidence>
<comment type="catalytic activity">
    <reaction evidence="6">
        <text>Exonucleolytic cleavage in either 5'- to 3'- or 3'- to 5'-direction to yield nucleoside 5'-phosphates.</text>
        <dbReference type="EC" id="3.1.11.6"/>
    </reaction>
</comment>
<dbReference type="InterPro" id="IPR003761">
    <property type="entry name" value="Exonuc_VII_S"/>
</dbReference>
<dbReference type="NCBIfam" id="TIGR01280">
    <property type="entry name" value="xseB"/>
    <property type="match status" value="1"/>
</dbReference>
<dbReference type="RefSeq" id="WP_014703268.1">
    <property type="nucleotide sequence ID" value="NC_017856.1"/>
</dbReference>
<feature type="coiled-coil region" evidence="7">
    <location>
        <begin position="7"/>
        <end position="65"/>
    </location>
</feature>
<dbReference type="HOGENOM" id="CLU_145918_3_3_6"/>
<keyword evidence="4 6" id="KW-0378">Hydrolase</keyword>
<dbReference type="GO" id="GO:0005829">
    <property type="term" value="C:cytosol"/>
    <property type="evidence" value="ECO:0007669"/>
    <property type="project" value="TreeGrafter"/>
</dbReference>
<dbReference type="NCBIfam" id="NF002140">
    <property type="entry name" value="PRK00977.1-4"/>
    <property type="match status" value="1"/>
</dbReference>
<keyword evidence="7" id="KW-0175">Coiled coil</keyword>
<comment type="similarity">
    <text evidence="1 6">Belongs to the XseB family.</text>
</comment>
<dbReference type="AlphaFoldDB" id="I1YG04"/>
<dbReference type="InterPro" id="IPR037004">
    <property type="entry name" value="Exonuc_VII_ssu_sf"/>
</dbReference>
<dbReference type="KEGG" id="mec:Q7C_676"/>
<evidence type="ECO:0000256" key="6">
    <source>
        <dbReference type="HAMAP-Rule" id="MF_00337"/>
    </source>
</evidence>
<evidence type="ECO:0000313" key="9">
    <source>
        <dbReference type="Proteomes" id="UP000009145"/>
    </source>
</evidence>
<keyword evidence="9" id="KW-1185">Reference proteome</keyword>
<dbReference type="GO" id="GO:0009318">
    <property type="term" value="C:exodeoxyribonuclease VII complex"/>
    <property type="evidence" value="ECO:0007669"/>
    <property type="project" value="UniProtKB-UniRule"/>
</dbReference>
<keyword evidence="2 6" id="KW-0963">Cytoplasm</keyword>
<dbReference type="Pfam" id="PF02609">
    <property type="entry name" value="Exonuc_VII_S"/>
    <property type="match status" value="1"/>
</dbReference>
<dbReference type="EC" id="3.1.11.6" evidence="6"/>
<comment type="function">
    <text evidence="6">Bidirectionally degrades single-stranded DNA into large acid-insoluble oligonucleotides, which are then degraded further into small acid-soluble oligonucleotides.</text>
</comment>
<dbReference type="GO" id="GO:0008855">
    <property type="term" value="F:exodeoxyribonuclease VII activity"/>
    <property type="evidence" value="ECO:0007669"/>
    <property type="project" value="UniProtKB-UniRule"/>
</dbReference>
<evidence type="ECO:0000313" key="8">
    <source>
        <dbReference type="EMBL" id="AFJ01847.1"/>
    </source>
</evidence>
<dbReference type="PANTHER" id="PTHR34137:SF1">
    <property type="entry name" value="EXODEOXYRIBONUCLEASE 7 SMALL SUBUNIT"/>
    <property type="match status" value="1"/>
</dbReference>
<keyword evidence="3 6" id="KW-0540">Nuclease</keyword>
<evidence type="ECO:0000256" key="2">
    <source>
        <dbReference type="ARBA" id="ARBA00022490"/>
    </source>
</evidence>
<accession>I1YG04</accession>
<dbReference type="NCBIfam" id="NF002139">
    <property type="entry name" value="PRK00977.1-3"/>
    <property type="match status" value="1"/>
</dbReference>
<keyword evidence="5 6" id="KW-0269">Exonuclease</keyword>
<dbReference type="EMBL" id="CP003380">
    <property type="protein sequence ID" value="AFJ01847.1"/>
    <property type="molecule type" value="Genomic_DNA"/>
</dbReference>
<evidence type="ECO:0000256" key="4">
    <source>
        <dbReference type="ARBA" id="ARBA00022801"/>
    </source>
</evidence>
<name>I1YG04_METFJ</name>
<dbReference type="PANTHER" id="PTHR34137">
    <property type="entry name" value="EXODEOXYRIBONUCLEASE 7 SMALL SUBUNIT"/>
    <property type="match status" value="1"/>
</dbReference>
<evidence type="ECO:0000256" key="3">
    <source>
        <dbReference type="ARBA" id="ARBA00022722"/>
    </source>
</evidence>
<dbReference type="PIRSF" id="PIRSF006488">
    <property type="entry name" value="Exonuc_VII_S"/>
    <property type="match status" value="1"/>
</dbReference>
<evidence type="ECO:0000256" key="7">
    <source>
        <dbReference type="SAM" id="Coils"/>
    </source>
</evidence>
<dbReference type="OrthoDB" id="9801128at2"/>
<dbReference type="GO" id="GO:0006308">
    <property type="term" value="P:DNA catabolic process"/>
    <property type="evidence" value="ECO:0007669"/>
    <property type="project" value="UniProtKB-UniRule"/>
</dbReference>
<proteinExistence type="inferred from homology"/>
<comment type="subunit">
    <text evidence="6">Heterooligomer composed of large and small subunits.</text>
</comment>
<dbReference type="STRING" id="754477.Q7C_676"/>
<dbReference type="Gene3D" id="1.10.287.1040">
    <property type="entry name" value="Exonuclease VII, small subunit"/>
    <property type="match status" value="1"/>
</dbReference>
<organism evidence="8 9">
    <name type="scientific">Methylophaga frappieri (strain ATCC BAA-2434 / DSM 25690 / JAM7)</name>
    <dbReference type="NCBI Taxonomy" id="754477"/>
    <lineage>
        <taxon>Bacteria</taxon>
        <taxon>Pseudomonadati</taxon>
        <taxon>Pseudomonadota</taxon>
        <taxon>Gammaproteobacteria</taxon>
        <taxon>Thiotrichales</taxon>
        <taxon>Piscirickettsiaceae</taxon>
        <taxon>Methylophaga</taxon>
    </lineage>
</organism>
<evidence type="ECO:0000256" key="1">
    <source>
        <dbReference type="ARBA" id="ARBA00009998"/>
    </source>
</evidence>
<dbReference type="HAMAP" id="MF_00337">
    <property type="entry name" value="Exonuc_7_S"/>
    <property type="match status" value="1"/>
</dbReference>
<protein>
    <recommendedName>
        <fullName evidence="6">Exodeoxyribonuclease 7 small subunit</fullName>
        <ecNumber evidence="6">3.1.11.6</ecNumber>
    </recommendedName>
    <alternativeName>
        <fullName evidence="6">Exodeoxyribonuclease VII small subunit</fullName>
        <shortName evidence="6">Exonuclease VII small subunit</shortName>
    </alternativeName>
</protein>
<dbReference type="SUPFAM" id="SSF116842">
    <property type="entry name" value="XseB-like"/>
    <property type="match status" value="1"/>
</dbReference>
<reference evidence="8 9" key="1">
    <citation type="journal article" date="2012" name="J. Bacteriol.">
        <title>Complete genome sequences of Methylophaga sp. strain JAM1 and Methylophaga sp. strain JAM7.</title>
        <authorList>
            <person name="Villeneuve C."/>
            <person name="Martineau C."/>
            <person name="Mauffrey F."/>
            <person name="Villemur R."/>
        </authorList>
    </citation>
    <scope>NUCLEOTIDE SEQUENCE [LARGE SCALE GENOMIC DNA]</scope>
    <source>
        <strain evidence="8 9">JAM7</strain>
    </source>
</reference>
<dbReference type="PATRIC" id="fig|754477.3.peg.668"/>